<name>A0A1K0IUR4_CUPNE</name>
<sequence>MAHVGCTSNANKKVGVVAEVCSPDTRTHTIAIHLDFCELRDFSYSQDSQVSTLIHEVSHFADTFGARDVVYNMSECLKLAKSQPELALQNADSIAGYVFYGG</sequence>
<dbReference type="EMBL" id="FMSH01000272">
    <property type="protein sequence ID" value="SCU76746.1"/>
    <property type="molecule type" value="Genomic_DNA"/>
</dbReference>
<dbReference type="GO" id="GO:0004222">
    <property type="term" value="F:metalloendopeptidase activity"/>
    <property type="evidence" value="ECO:0007669"/>
    <property type="project" value="InterPro"/>
</dbReference>
<evidence type="ECO:0000259" key="1">
    <source>
        <dbReference type="SMART" id="SM01351"/>
    </source>
</evidence>
<organism evidence="2">
    <name type="scientific">Cupriavidus necator</name>
    <name type="common">Alcaligenes eutrophus</name>
    <name type="synonym">Ralstonia eutropha</name>
    <dbReference type="NCBI Taxonomy" id="106590"/>
    <lineage>
        <taxon>Bacteria</taxon>
        <taxon>Pseudomonadati</taxon>
        <taxon>Pseudomonadota</taxon>
        <taxon>Betaproteobacteria</taxon>
        <taxon>Burkholderiales</taxon>
        <taxon>Burkholderiaceae</taxon>
        <taxon>Cupriavidus</taxon>
    </lineage>
</organism>
<dbReference type="InterPro" id="IPR029463">
    <property type="entry name" value="Lys_MEP"/>
</dbReference>
<evidence type="ECO:0000313" key="2">
    <source>
        <dbReference type="EMBL" id="SCU76746.1"/>
    </source>
</evidence>
<reference evidence="2" key="1">
    <citation type="submission" date="2016-09" db="EMBL/GenBank/DDBJ databases">
        <authorList>
            <person name="Capua I."/>
            <person name="De Benedictis P."/>
            <person name="Joannis T."/>
            <person name="Lombin L.H."/>
            <person name="Cattoli G."/>
        </authorList>
    </citation>
    <scope>NUCLEOTIDE SEQUENCE</scope>
    <source>
        <strain evidence="2">B9</strain>
    </source>
</reference>
<dbReference type="Gene3D" id="3.40.390.10">
    <property type="entry name" value="Collagenase (Catalytic Domain)"/>
    <property type="match status" value="1"/>
</dbReference>
<dbReference type="InterPro" id="IPR024079">
    <property type="entry name" value="MetalloPept_cat_dom_sf"/>
</dbReference>
<proteinExistence type="predicted"/>
<dbReference type="SMART" id="SM01351">
    <property type="entry name" value="Aspzincin_M35"/>
    <property type="match status" value="1"/>
</dbReference>
<gene>
    <name evidence="2" type="ORF">CNECB9_3430010</name>
</gene>
<dbReference type="SUPFAM" id="SSF55486">
    <property type="entry name" value="Metalloproteases ('zincins'), catalytic domain"/>
    <property type="match status" value="1"/>
</dbReference>
<accession>A0A1K0IUR4</accession>
<dbReference type="Pfam" id="PF14521">
    <property type="entry name" value="Aspzincin_M35"/>
    <property type="match status" value="1"/>
</dbReference>
<dbReference type="AlphaFoldDB" id="A0A1K0IUR4"/>
<feature type="domain" description="Lysine-specific metallo-endopeptidase" evidence="1">
    <location>
        <begin position="2"/>
        <end position="99"/>
    </location>
</feature>
<protein>
    <recommendedName>
        <fullName evidence="1">Lysine-specific metallo-endopeptidase domain-containing protein</fullName>
    </recommendedName>
</protein>